<dbReference type="AlphaFoldDB" id="A0AAE9EES7"/>
<sequence>MLGLRDYLQQLRGQVPKLGSVRFESGLQRNRMKVAENARFPECTTIQDFENVIRIGRIHIKMTEVAEQNEKMSHSHTLRVVCRKDSRNFHANSMRFRVPRDGSSGCHQDASGAAGCRPFPNFIF</sequence>
<evidence type="ECO:0000313" key="1">
    <source>
        <dbReference type="EMBL" id="UMM19335.1"/>
    </source>
</evidence>
<organism evidence="1 2">
    <name type="scientific">Caenorhabditis briggsae</name>
    <dbReference type="NCBI Taxonomy" id="6238"/>
    <lineage>
        <taxon>Eukaryota</taxon>
        <taxon>Metazoa</taxon>
        <taxon>Ecdysozoa</taxon>
        <taxon>Nematoda</taxon>
        <taxon>Chromadorea</taxon>
        <taxon>Rhabditida</taxon>
        <taxon>Rhabditina</taxon>
        <taxon>Rhabditomorpha</taxon>
        <taxon>Rhabditoidea</taxon>
        <taxon>Rhabditidae</taxon>
        <taxon>Peloderinae</taxon>
        <taxon>Caenorhabditis</taxon>
    </lineage>
</organism>
<reference evidence="1 2" key="1">
    <citation type="submission" date="2022-04" db="EMBL/GenBank/DDBJ databases">
        <title>Chromosome-level reference genomes for two strains of Caenorhabditis briggsae: an improved platform for comparative genomics.</title>
        <authorList>
            <person name="Stevens L."/>
            <person name="Andersen E."/>
        </authorList>
    </citation>
    <scope>NUCLEOTIDE SEQUENCE [LARGE SCALE GENOMIC DNA]</scope>
    <source>
        <strain evidence="1">VX34</strain>
        <tissue evidence="1">Whole-organism</tissue>
    </source>
</reference>
<keyword evidence="2" id="KW-1185">Reference proteome</keyword>
<dbReference type="Proteomes" id="UP000829354">
    <property type="component" value="Chromosome II"/>
</dbReference>
<gene>
    <name evidence="1" type="ORF">L5515_014985</name>
</gene>
<protein>
    <submittedName>
        <fullName evidence="1">Uncharacterized protein</fullName>
    </submittedName>
</protein>
<name>A0AAE9EES7_CAEBR</name>
<dbReference type="EMBL" id="CP092621">
    <property type="protein sequence ID" value="UMM19335.1"/>
    <property type="molecule type" value="Genomic_DNA"/>
</dbReference>
<proteinExistence type="predicted"/>
<evidence type="ECO:0000313" key="2">
    <source>
        <dbReference type="Proteomes" id="UP000829354"/>
    </source>
</evidence>
<accession>A0AAE9EES7</accession>